<dbReference type="Gene3D" id="3.90.70.80">
    <property type="match status" value="1"/>
</dbReference>
<dbReference type="PANTHER" id="PTHR13312:SF0">
    <property type="entry name" value="UBIQUITIN THIOESTERASE OTU1"/>
    <property type="match status" value="1"/>
</dbReference>
<comment type="subcellular location">
    <subcellularLocation>
        <location evidence="3">Cytoplasm</location>
    </subcellularLocation>
</comment>
<evidence type="ECO:0000259" key="4">
    <source>
        <dbReference type="PROSITE" id="PS50802"/>
    </source>
</evidence>
<dbReference type="PROSITE" id="PS50802">
    <property type="entry name" value="OTU"/>
    <property type="match status" value="1"/>
</dbReference>
<name>A0AAD7U7F3_9STRA</name>
<comment type="caution">
    <text evidence="5">The sequence shown here is derived from an EMBL/GenBank/DDBJ whole genome shotgun (WGS) entry which is preliminary data.</text>
</comment>
<reference evidence="5" key="1">
    <citation type="submission" date="2023-01" db="EMBL/GenBank/DDBJ databases">
        <title>Metagenome sequencing of chrysophaentin producing Chrysophaeum taylorii.</title>
        <authorList>
            <person name="Davison J."/>
            <person name="Bewley C."/>
        </authorList>
    </citation>
    <scope>NUCLEOTIDE SEQUENCE</scope>
    <source>
        <strain evidence="5">NIES-1699</strain>
    </source>
</reference>
<dbReference type="GO" id="GO:0036503">
    <property type="term" value="P:ERAD pathway"/>
    <property type="evidence" value="ECO:0007669"/>
    <property type="project" value="TreeGrafter"/>
</dbReference>
<dbReference type="PANTHER" id="PTHR13312">
    <property type="entry name" value="HIV-INDUCED PROTEIN-7-LIKE PROTEASE"/>
    <property type="match status" value="1"/>
</dbReference>
<protein>
    <recommendedName>
        <fullName evidence="3">Ubiquitin thioesterase OTU</fullName>
        <ecNumber evidence="3">3.4.19.12</ecNumber>
    </recommendedName>
</protein>
<dbReference type="InterPro" id="IPR003323">
    <property type="entry name" value="OTU_dom"/>
</dbReference>
<comment type="function">
    <text evidence="3">Hydrolase that can remove conjugated ubiquitin from proteins and may therefore play an important regulatory role at the level of protein turnover by preventing degradation.</text>
</comment>
<dbReference type="CDD" id="cd22744">
    <property type="entry name" value="OTU"/>
    <property type="match status" value="1"/>
</dbReference>
<dbReference type="GO" id="GO:0030968">
    <property type="term" value="P:endoplasmic reticulum unfolded protein response"/>
    <property type="evidence" value="ECO:0007669"/>
    <property type="project" value="TreeGrafter"/>
</dbReference>
<feature type="domain" description="OTU" evidence="4">
    <location>
        <begin position="47"/>
        <end position="235"/>
    </location>
</feature>
<accession>A0AAD7U7F3</accession>
<dbReference type="EMBL" id="JAQMWT010000551">
    <property type="protein sequence ID" value="KAJ8599657.1"/>
    <property type="molecule type" value="Genomic_DNA"/>
</dbReference>
<keyword evidence="3" id="KW-0963">Cytoplasm</keyword>
<dbReference type="Pfam" id="PF02338">
    <property type="entry name" value="OTU"/>
    <property type="match status" value="1"/>
</dbReference>
<dbReference type="InterPro" id="IPR038765">
    <property type="entry name" value="Papain-like_cys_pep_sf"/>
</dbReference>
<dbReference type="GO" id="GO:0005634">
    <property type="term" value="C:nucleus"/>
    <property type="evidence" value="ECO:0007669"/>
    <property type="project" value="TreeGrafter"/>
</dbReference>
<dbReference type="AlphaFoldDB" id="A0AAD7U7F3"/>
<dbReference type="GO" id="GO:0004843">
    <property type="term" value="F:cysteine-type deubiquitinase activity"/>
    <property type="evidence" value="ECO:0007669"/>
    <property type="project" value="UniProtKB-UniRule"/>
</dbReference>
<organism evidence="5 6">
    <name type="scientific">Chrysophaeum taylorii</name>
    <dbReference type="NCBI Taxonomy" id="2483200"/>
    <lineage>
        <taxon>Eukaryota</taxon>
        <taxon>Sar</taxon>
        <taxon>Stramenopiles</taxon>
        <taxon>Ochrophyta</taxon>
        <taxon>Pelagophyceae</taxon>
        <taxon>Pelagomonadales</taxon>
        <taxon>Pelagomonadaceae</taxon>
        <taxon>Chrysophaeum</taxon>
    </lineage>
</organism>
<gene>
    <name evidence="5" type="ORF">CTAYLR_005403</name>
</gene>
<evidence type="ECO:0000256" key="2">
    <source>
        <dbReference type="ARBA" id="ARBA00022801"/>
    </source>
</evidence>
<evidence type="ECO:0000256" key="3">
    <source>
        <dbReference type="RuleBase" id="RU367104"/>
    </source>
</evidence>
<dbReference type="GO" id="GO:0016579">
    <property type="term" value="P:protein deubiquitination"/>
    <property type="evidence" value="ECO:0007669"/>
    <property type="project" value="TreeGrafter"/>
</dbReference>
<keyword evidence="6" id="KW-1185">Reference proteome</keyword>
<keyword evidence="2 3" id="KW-0378">Hydrolase</keyword>
<proteinExistence type="predicted"/>
<keyword evidence="3" id="KW-0788">Thiol protease</keyword>
<evidence type="ECO:0000313" key="5">
    <source>
        <dbReference type="EMBL" id="KAJ8599657.1"/>
    </source>
</evidence>
<keyword evidence="3" id="KW-0833">Ubl conjugation pathway</keyword>
<comment type="catalytic activity">
    <reaction evidence="1 3">
        <text>Thiol-dependent hydrolysis of ester, thioester, amide, peptide and isopeptide bonds formed by the C-terminal Gly of ubiquitin (a 76-residue protein attached to proteins as an intracellular targeting signal).</text>
        <dbReference type="EC" id="3.4.19.12"/>
    </reaction>
</comment>
<dbReference type="Proteomes" id="UP001230188">
    <property type="component" value="Unassembled WGS sequence"/>
</dbReference>
<evidence type="ECO:0000256" key="1">
    <source>
        <dbReference type="ARBA" id="ARBA00000707"/>
    </source>
</evidence>
<keyword evidence="3" id="KW-0645">Protease</keyword>
<dbReference type="EC" id="3.4.19.12" evidence="3"/>
<dbReference type="SUPFAM" id="SSF54001">
    <property type="entry name" value="Cysteine proteinases"/>
    <property type="match status" value="1"/>
</dbReference>
<sequence length="360" mass="40108">MRVAIVAVALGLERPLIDTRGFLRDIYPVLDVEEEKPFQRAETRCYMRARQVPGDGACLFHALSAGLWYTTNGTHHPMDRKMLREQSLFLRAKAVDVLEDTRDPWLYMGDAERLRASKLLALAAEQCGQSPRDYCHKLRKPHAWGGGPEIVALSNAMRRPIHVYELLWAIADPPGKTPTAPRRARWCLKCIAEFGSPRFDRKPPLHILSCDSRFPSLSPEQMLDQGNHFLLLFECEPHEAARAAADEGADLDAVLKLRAQVERRAISRAKFVSDHRTNPPQSDLAPFFARTVGGSSRLDLWKLSKLLLWPALLLCAAKLPWFWGPSADDPGPPSGSGPKPARRHAPRVIAFGGGGGGAYF</sequence>
<dbReference type="GO" id="GO:0005829">
    <property type="term" value="C:cytosol"/>
    <property type="evidence" value="ECO:0007669"/>
    <property type="project" value="TreeGrafter"/>
</dbReference>
<evidence type="ECO:0000313" key="6">
    <source>
        <dbReference type="Proteomes" id="UP001230188"/>
    </source>
</evidence>